<feature type="transmembrane region" description="Helical" evidence="7">
    <location>
        <begin position="157"/>
        <end position="176"/>
    </location>
</feature>
<evidence type="ECO:0000256" key="5">
    <source>
        <dbReference type="ARBA" id="ARBA00022989"/>
    </source>
</evidence>
<gene>
    <name evidence="9" type="ORF">HIJ39_10170</name>
</gene>
<keyword evidence="10" id="KW-1185">Reference proteome</keyword>
<evidence type="ECO:0000256" key="3">
    <source>
        <dbReference type="ARBA" id="ARBA00022475"/>
    </source>
</evidence>
<dbReference type="InterPro" id="IPR035906">
    <property type="entry name" value="MetI-like_sf"/>
</dbReference>
<comment type="subcellular location">
    <subcellularLocation>
        <location evidence="1 7">Cell membrane</location>
        <topology evidence="1 7">Multi-pass membrane protein</topology>
    </subcellularLocation>
</comment>
<feature type="transmembrane region" description="Helical" evidence="7">
    <location>
        <begin position="129"/>
        <end position="151"/>
    </location>
</feature>
<protein>
    <submittedName>
        <fullName evidence="9">ABC transporter permease</fullName>
    </submittedName>
</protein>
<feature type="transmembrane region" description="Helical" evidence="7">
    <location>
        <begin position="98"/>
        <end position="122"/>
    </location>
</feature>
<organism evidence="9 10">
    <name type="scientific">Sulfobacillus harzensis</name>
    <dbReference type="NCBI Taxonomy" id="2729629"/>
    <lineage>
        <taxon>Bacteria</taxon>
        <taxon>Bacillati</taxon>
        <taxon>Bacillota</taxon>
        <taxon>Clostridia</taxon>
        <taxon>Eubacteriales</taxon>
        <taxon>Clostridiales Family XVII. Incertae Sedis</taxon>
        <taxon>Sulfobacillus</taxon>
    </lineage>
</organism>
<evidence type="ECO:0000313" key="9">
    <source>
        <dbReference type="EMBL" id="NMP22714.1"/>
    </source>
</evidence>
<dbReference type="PANTHER" id="PTHR43386">
    <property type="entry name" value="OLIGOPEPTIDE TRANSPORT SYSTEM PERMEASE PROTEIN APPC"/>
    <property type="match status" value="1"/>
</dbReference>
<dbReference type="InterPro" id="IPR025966">
    <property type="entry name" value="OppC_N"/>
</dbReference>
<dbReference type="PANTHER" id="PTHR43386:SF1">
    <property type="entry name" value="D,D-DIPEPTIDE TRANSPORT SYSTEM PERMEASE PROTEIN DDPC-RELATED"/>
    <property type="match status" value="1"/>
</dbReference>
<dbReference type="EMBL" id="JABBVZ010000029">
    <property type="protein sequence ID" value="NMP22714.1"/>
    <property type="molecule type" value="Genomic_DNA"/>
</dbReference>
<keyword evidence="5 7" id="KW-1133">Transmembrane helix</keyword>
<feature type="transmembrane region" description="Helical" evidence="7">
    <location>
        <begin position="33"/>
        <end position="55"/>
    </location>
</feature>
<evidence type="ECO:0000256" key="7">
    <source>
        <dbReference type="RuleBase" id="RU363032"/>
    </source>
</evidence>
<dbReference type="Pfam" id="PF00528">
    <property type="entry name" value="BPD_transp_1"/>
    <property type="match status" value="1"/>
</dbReference>
<dbReference type="CDD" id="cd06261">
    <property type="entry name" value="TM_PBP2"/>
    <property type="match status" value="1"/>
</dbReference>
<dbReference type="GO" id="GO:0005886">
    <property type="term" value="C:plasma membrane"/>
    <property type="evidence" value="ECO:0007669"/>
    <property type="project" value="UniProtKB-SubCell"/>
</dbReference>
<evidence type="ECO:0000256" key="1">
    <source>
        <dbReference type="ARBA" id="ARBA00004651"/>
    </source>
</evidence>
<comment type="similarity">
    <text evidence="7">Belongs to the binding-protein-dependent transport system permease family.</text>
</comment>
<dbReference type="GO" id="GO:0055085">
    <property type="term" value="P:transmembrane transport"/>
    <property type="evidence" value="ECO:0007669"/>
    <property type="project" value="InterPro"/>
</dbReference>
<evidence type="ECO:0000259" key="8">
    <source>
        <dbReference type="PROSITE" id="PS50928"/>
    </source>
</evidence>
<dbReference type="PROSITE" id="PS50928">
    <property type="entry name" value="ABC_TM1"/>
    <property type="match status" value="1"/>
</dbReference>
<keyword evidence="2 7" id="KW-0813">Transport</keyword>
<evidence type="ECO:0000313" key="10">
    <source>
        <dbReference type="Proteomes" id="UP000533476"/>
    </source>
</evidence>
<dbReference type="RefSeq" id="WP_169099281.1">
    <property type="nucleotide sequence ID" value="NZ_JABBVZ010000029.1"/>
</dbReference>
<comment type="caution">
    <text evidence="9">The sequence shown here is derived from an EMBL/GenBank/DDBJ whole genome shotgun (WGS) entry which is preliminary data.</text>
</comment>
<dbReference type="AlphaFoldDB" id="A0A7Y0Q3Z8"/>
<sequence>MAVFISEPALEEQTFQPVSSRKRAWRRFAKNRLAVGGLILIVLFILMAVAAPVIAPYSPDATHFGQAFHPPSAQHLLGTDELGRDLLSRIIYGARGSLLSAVLIVILGVAIGVPVGLVSGYYGGWLDEVLMRIVDAGLAFPGLVLAMAMAWILGPSLIHAVIAIGLVTIPQFARVTRGQVLEVKNREYVEASRCLGASPLRIMFRHILVNAATPIIVVATLSIGGALLSVASLSFLGLGPPPPAPNWGEMLQSGAEYLTMAPWISLFPGAAIFLAVLGFNTFGDGIRDVFDPNHQ</sequence>
<accession>A0A7Y0Q3Z8</accession>
<proteinExistence type="inferred from homology"/>
<feature type="transmembrane region" description="Helical" evidence="7">
    <location>
        <begin position="257"/>
        <end position="279"/>
    </location>
</feature>
<dbReference type="Gene3D" id="1.10.3720.10">
    <property type="entry name" value="MetI-like"/>
    <property type="match status" value="1"/>
</dbReference>
<keyword evidence="4 7" id="KW-0812">Transmembrane</keyword>
<dbReference type="InterPro" id="IPR000515">
    <property type="entry name" value="MetI-like"/>
</dbReference>
<evidence type="ECO:0000256" key="4">
    <source>
        <dbReference type="ARBA" id="ARBA00022692"/>
    </source>
</evidence>
<keyword evidence="3" id="KW-1003">Cell membrane</keyword>
<keyword evidence="6 7" id="KW-0472">Membrane</keyword>
<evidence type="ECO:0000256" key="2">
    <source>
        <dbReference type="ARBA" id="ARBA00022448"/>
    </source>
</evidence>
<name>A0A7Y0Q3Z8_9FIRM</name>
<dbReference type="Pfam" id="PF12911">
    <property type="entry name" value="OppC_N"/>
    <property type="match status" value="1"/>
</dbReference>
<dbReference type="InterPro" id="IPR050366">
    <property type="entry name" value="BP-dependent_transpt_permease"/>
</dbReference>
<dbReference type="Proteomes" id="UP000533476">
    <property type="component" value="Unassembled WGS sequence"/>
</dbReference>
<feature type="transmembrane region" description="Helical" evidence="7">
    <location>
        <begin position="207"/>
        <end position="237"/>
    </location>
</feature>
<dbReference type="SUPFAM" id="SSF161098">
    <property type="entry name" value="MetI-like"/>
    <property type="match status" value="1"/>
</dbReference>
<feature type="domain" description="ABC transmembrane type-1" evidence="8">
    <location>
        <begin position="94"/>
        <end position="283"/>
    </location>
</feature>
<reference evidence="9 10" key="1">
    <citation type="submission" date="2020-04" db="EMBL/GenBank/DDBJ databases">
        <authorList>
            <person name="Zhang R."/>
            <person name="Schippers A."/>
        </authorList>
    </citation>
    <scope>NUCLEOTIDE SEQUENCE [LARGE SCALE GENOMIC DNA]</scope>
    <source>
        <strain evidence="9 10">DSM 109850</strain>
    </source>
</reference>
<evidence type="ECO:0000256" key="6">
    <source>
        <dbReference type="ARBA" id="ARBA00023136"/>
    </source>
</evidence>